<sequence length="118" mass="12828">MFYKLNLIEMKRWLLLMVVAILFVGTQTTAIASVPTGQDEVKMKQAVSSDVLPAIGIDRLNMPNAKFSGLIWGDVTTADPLASCLHSSCLAGYAFETAEPPEADVITLDDPIDPGRWC</sequence>
<comment type="caution">
    <text evidence="1">The sequence shown here is derived from an EMBL/GenBank/DDBJ whole genome shotgun (WGS) entry which is preliminary data.</text>
</comment>
<gene>
    <name evidence="1" type="ORF">EGI31_18635</name>
</gene>
<organism evidence="1 2">
    <name type="scientific">Lacihabitans soyangensis</name>
    <dbReference type="NCBI Taxonomy" id="869394"/>
    <lineage>
        <taxon>Bacteria</taxon>
        <taxon>Pseudomonadati</taxon>
        <taxon>Bacteroidota</taxon>
        <taxon>Cytophagia</taxon>
        <taxon>Cytophagales</taxon>
        <taxon>Leadbetterellaceae</taxon>
        <taxon>Lacihabitans</taxon>
    </lineage>
</organism>
<dbReference type="AlphaFoldDB" id="A0AAE3H4V9"/>
<name>A0AAE3H4V9_9BACT</name>
<proteinExistence type="predicted"/>
<evidence type="ECO:0000313" key="2">
    <source>
        <dbReference type="Proteomes" id="UP001204144"/>
    </source>
</evidence>
<keyword evidence="2" id="KW-1185">Reference proteome</keyword>
<protein>
    <submittedName>
        <fullName evidence="1">Uncharacterized protein</fullName>
    </submittedName>
</protein>
<dbReference type="Proteomes" id="UP001204144">
    <property type="component" value="Unassembled WGS sequence"/>
</dbReference>
<reference evidence="1 2" key="1">
    <citation type="submission" date="2018-11" db="EMBL/GenBank/DDBJ databases">
        <title>Novel bacteria species description.</title>
        <authorList>
            <person name="Han J.-H."/>
        </authorList>
    </citation>
    <scope>NUCLEOTIDE SEQUENCE [LARGE SCALE GENOMIC DNA]</scope>
    <source>
        <strain evidence="1 2">KCTC23259</strain>
    </source>
</reference>
<accession>A0AAE3H4V9</accession>
<dbReference type="EMBL" id="RJUF01000178">
    <property type="protein sequence ID" value="MCP9764957.1"/>
    <property type="molecule type" value="Genomic_DNA"/>
</dbReference>
<evidence type="ECO:0000313" key="1">
    <source>
        <dbReference type="EMBL" id="MCP9764957.1"/>
    </source>
</evidence>